<feature type="transmembrane region" description="Helical" evidence="4">
    <location>
        <begin position="293"/>
        <end position="314"/>
    </location>
</feature>
<dbReference type="STRING" id="536979.SAMN04488055_2060"/>
<dbReference type="AlphaFoldDB" id="A0A1N6F7F0"/>
<sequence length="591" mass="67323">MRRAYLLLSFIFLYGIQQLQAQHGQVFKVWEDSTRIQAAPSALNHYYKGDFTPLPGENLNPGFTKSVFWIALTVPPTPENLLLITDNAHINILEWYAVHDSVPMPLYVTGDFFPFAQRPVIHNTFVFPLQPKTALYLLRVDKHFESLQAPLRLVTQEQLAQEMASENLLSGLFTGIMLLIVLFGAFLFFTTSDRVYGYYALYVLSILLWIWANKGLGFHYLWPESWFFPSRARPVFVVTNMLLVFQFLQYFIGIKKDNWAYRPFKIFQAIGLCFLVAILWPTDYARFGMISMILQKMLTLFSLCAVALVAGNLLQKVWQRNTAATVYLVATMVLLVFITIEIMYYLGKLEIPVYFVHFGVFTGAALEVIIITFALAARFNNYRKEKETVLRTLTDTIIAVEEKERKILADQLHDEIGSMLSLASLNMQAMKLDEVTEMLDQLSHTVRHISHQLTPVAIEKYGLRHAIEDLVKIANGTGKINIELVLIGFSPTTPYPSNTEFTIYRIIQELLQNILKHAEASNVLIQLIEIELEKSCSIIVEDNGIGIDPATILRSVEAKVAYMEGKIMIESKPNEGAMVNIELPLPEKITV</sequence>
<evidence type="ECO:0000256" key="4">
    <source>
        <dbReference type="SAM" id="Phobius"/>
    </source>
</evidence>
<dbReference type="InterPro" id="IPR011623">
    <property type="entry name" value="7TMR_DISM_rcpt_extracell_dom1"/>
</dbReference>
<keyword evidence="8" id="KW-1185">Reference proteome</keyword>
<evidence type="ECO:0000256" key="2">
    <source>
        <dbReference type="ARBA" id="ARBA00022777"/>
    </source>
</evidence>
<dbReference type="Pfam" id="PF02518">
    <property type="entry name" value="HATPase_c"/>
    <property type="match status" value="1"/>
</dbReference>
<dbReference type="SUPFAM" id="SSF55874">
    <property type="entry name" value="ATPase domain of HSP90 chaperone/DNA topoisomerase II/histidine kinase"/>
    <property type="match status" value="1"/>
</dbReference>
<keyword evidence="4" id="KW-0472">Membrane</keyword>
<accession>A0A1N6F7F0</accession>
<evidence type="ECO:0000313" key="7">
    <source>
        <dbReference type="EMBL" id="SIN91180.1"/>
    </source>
</evidence>
<dbReference type="PANTHER" id="PTHR24421:SF58">
    <property type="entry name" value="SIGNAL TRANSDUCTION HISTIDINE-PROTEIN KINASE_PHOSPHATASE UHPB"/>
    <property type="match status" value="1"/>
</dbReference>
<dbReference type="RefSeq" id="WP_074239151.1">
    <property type="nucleotide sequence ID" value="NZ_FSRA01000001.1"/>
</dbReference>
<dbReference type="Pfam" id="PF07696">
    <property type="entry name" value="7TMR-DISMED2"/>
    <property type="match status" value="1"/>
</dbReference>
<keyword evidence="4" id="KW-1133">Transmembrane helix</keyword>
<feature type="transmembrane region" description="Helical" evidence="4">
    <location>
        <begin position="196"/>
        <end position="212"/>
    </location>
</feature>
<dbReference type="EMBL" id="FSRA01000001">
    <property type="protein sequence ID" value="SIN91180.1"/>
    <property type="molecule type" value="Genomic_DNA"/>
</dbReference>
<reference evidence="7 8" key="1">
    <citation type="submission" date="2016-11" db="EMBL/GenBank/DDBJ databases">
        <authorList>
            <person name="Jaros S."/>
            <person name="Januszkiewicz K."/>
            <person name="Wedrychowicz H."/>
        </authorList>
    </citation>
    <scope>NUCLEOTIDE SEQUENCE [LARGE SCALE GENOMIC DNA]</scope>
    <source>
        <strain evidence="7 8">DSM 24787</strain>
    </source>
</reference>
<dbReference type="Proteomes" id="UP000185003">
    <property type="component" value="Unassembled WGS sequence"/>
</dbReference>
<feature type="domain" description="Histidine kinase/HSP90-like ATPase" evidence="6">
    <location>
        <begin position="498"/>
        <end position="587"/>
    </location>
</feature>
<dbReference type="InterPro" id="IPR050482">
    <property type="entry name" value="Sensor_HK_TwoCompSys"/>
</dbReference>
<dbReference type="OrthoDB" id="9760839at2"/>
<dbReference type="Pfam" id="PF07695">
    <property type="entry name" value="7TMR-DISM_7TM"/>
    <property type="match status" value="1"/>
</dbReference>
<keyword evidence="4" id="KW-0812">Transmembrane</keyword>
<keyword evidence="1" id="KW-0808">Transferase</keyword>
<dbReference type="SMART" id="SM00387">
    <property type="entry name" value="HATPase_c"/>
    <property type="match status" value="1"/>
</dbReference>
<organism evidence="7 8">
    <name type="scientific">Chitinophaga niabensis</name>
    <dbReference type="NCBI Taxonomy" id="536979"/>
    <lineage>
        <taxon>Bacteria</taxon>
        <taxon>Pseudomonadati</taxon>
        <taxon>Bacteroidota</taxon>
        <taxon>Chitinophagia</taxon>
        <taxon>Chitinophagales</taxon>
        <taxon>Chitinophagaceae</taxon>
        <taxon>Chitinophaga</taxon>
    </lineage>
</organism>
<evidence type="ECO:0000256" key="5">
    <source>
        <dbReference type="SAM" id="SignalP"/>
    </source>
</evidence>
<evidence type="ECO:0000256" key="1">
    <source>
        <dbReference type="ARBA" id="ARBA00022679"/>
    </source>
</evidence>
<name>A0A1N6F7F0_9BACT</name>
<keyword evidence="2 7" id="KW-0418">Kinase</keyword>
<feature type="transmembrane region" description="Helical" evidence="4">
    <location>
        <begin position="232"/>
        <end position="252"/>
    </location>
</feature>
<proteinExistence type="predicted"/>
<dbReference type="Gene3D" id="3.30.565.10">
    <property type="entry name" value="Histidine kinase-like ATPase, C-terminal domain"/>
    <property type="match status" value="1"/>
</dbReference>
<evidence type="ECO:0000313" key="8">
    <source>
        <dbReference type="Proteomes" id="UP000185003"/>
    </source>
</evidence>
<dbReference type="InterPro" id="IPR003594">
    <property type="entry name" value="HATPase_dom"/>
</dbReference>
<feature type="transmembrane region" description="Helical" evidence="4">
    <location>
        <begin position="353"/>
        <end position="376"/>
    </location>
</feature>
<keyword evidence="3" id="KW-0902">Two-component regulatory system</keyword>
<protein>
    <submittedName>
        <fullName evidence="7">Signal transduction histidine kinase</fullName>
    </submittedName>
</protein>
<feature type="transmembrane region" description="Helical" evidence="4">
    <location>
        <begin position="326"/>
        <end position="347"/>
    </location>
</feature>
<gene>
    <name evidence="7" type="ORF">SAMN04488055_2060</name>
</gene>
<feature type="signal peptide" evidence="5">
    <location>
        <begin position="1"/>
        <end position="21"/>
    </location>
</feature>
<dbReference type="Gene3D" id="2.60.40.2380">
    <property type="match status" value="1"/>
</dbReference>
<evidence type="ECO:0000259" key="6">
    <source>
        <dbReference type="SMART" id="SM00387"/>
    </source>
</evidence>
<dbReference type="InterPro" id="IPR036890">
    <property type="entry name" value="HATPase_C_sf"/>
</dbReference>
<evidence type="ECO:0000256" key="3">
    <source>
        <dbReference type="ARBA" id="ARBA00023012"/>
    </source>
</evidence>
<dbReference type="PANTHER" id="PTHR24421">
    <property type="entry name" value="NITRATE/NITRITE SENSOR PROTEIN NARX-RELATED"/>
    <property type="match status" value="1"/>
</dbReference>
<keyword evidence="5" id="KW-0732">Signal</keyword>
<dbReference type="CDD" id="cd16917">
    <property type="entry name" value="HATPase_UhpB-NarQ-NarX-like"/>
    <property type="match status" value="1"/>
</dbReference>
<dbReference type="GO" id="GO:0000160">
    <property type="term" value="P:phosphorelay signal transduction system"/>
    <property type="evidence" value="ECO:0007669"/>
    <property type="project" value="UniProtKB-KW"/>
</dbReference>
<dbReference type="InterPro" id="IPR011622">
    <property type="entry name" value="7TMR_DISM_rcpt_extracell_dom2"/>
</dbReference>
<dbReference type="GO" id="GO:0016301">
    <property type="term" value="F:kinase activity"/>
    <property type="evidence" value="ECO:0007669"/>
    <property type="project" value="UniProtKB-KW"/>
</dbReference>
<feature type="transmembrane region" description="Helical" evidence="4">
    <location>
        <begin position="168"/>
        <end position="189"/>
    </location>
</feature>
<feature type="chain" id="PRO_5012116558" evidence="5">
    <location>
        <begin position="22"/>
        <end position="591"/>
    </location>
</feature>
<feature type="transmembrane region" description="Helical" evidence="4">
    <location>
        <begin position="264"/>
        <end position="281"/>
    </location>
</feature>